<dbReference type="SUPFAM" id="SSF88946">
    <property type="entry name" value="Sigma2 domain of RNA polymerase sigma factors"/>
    <property type="match status" value="1"/>
</dbReference>
<dbReference type="RefSeq" id="WP_145717481.1">
    <property type="nucleotide sequence ID" value="NZ_BAAAFY010000002.1"/>
</dbReference>
<gene>
    <name evidence="7" type="ORF">LX66_4363</name>
</gene>
<dbReference type="SUPFAM" id="SSF88659">
    <property type="entry name" value="Sigma3 and sigma4 domains of RNA polymerase sigma factors"/>
    <property type="match status" value="1"/>
</dbReference>
<dbReference type="AlphaFoldDB" id="A0A562SS12"/>
<accession>A0A562SS12</accession>
<keyword evidence="2" id="KW-0805">Transcription regulation</keyword>
<dbReference type="InterPro" id="IPR013249">
    <property type="entry name" value="RNA_pol_sigma70_r4_t2"/>
</dbReference>
<comment type="similarity">
    <text evidence="1">Belongs to the sigma-70 factor family. ECF subfamily.</text>
</comment>
<evidence type="ECO:0000256" key="4">
    <source>
        <dbReference type="ARBA" id="ARBA00023163"/>
    </source>
</evidence>
<keyword evidence="8" id="KW-1185">Reference proteome</keyword>
<organism evidence="7 8">
    <name type="scientific">Chitinophaga japonensis</name>
    <name type="common">Flexibacter japonensis</name>
    <dbReference type="NCBI Taxonomy" id="104662"/>
    <lineage>
        <taxon>Bacteria</taxon>
        <taxon>Pseudomonadati</taxon>
        <taxon>Bacteroidota</taxon>
        <taxon>Chitinophagia</taxon>
        <taxon>Chitinophagales</taxon>
        <taxon>Chitinophagaceae</taxon>
        <taxon>Chitinophaga</taxon>
    </lineage>
</organism>
<dbReference type="OrthoDB" id="9780326at2"/>
<name>A0A562SS12_CHIJA</name>
<dbReference type="InterPro" id="IPR014284">
    <property type="entry name" value="RNA_pol_sigma-70_dom"/>
</dbReference>
<protein>
    <submittedName>
        <fullName evidence="7">RNA polymerase sigma-70 factor (ECF subfamily)</fullName>
    </submittedName>
</protein>
<evidence type="ECO:0000313" key="8">
    <source>
        <dbReference type="Proteomes" id="UP000316778"/>
    </source>
</evidence>
<dbReference type="InterPro" id="IPR013324">
    <property type="entry name" value="RNA_pol_sigma_r3/r4-like"/>
</dbReference>
<comment type="caution">
    <text evidence="7">The sequence shown here is derived from an EMBL/GenBank/DDBJ whole genome shotgun (WGS) entry which is preliminary data.</text>
</comment>
<dbReference type="NCBIfam" id="TIGR02937">
    <property type="entry name" value="sigma70-ECF"/>
    <property type="match status" value="1"/>
</dbReference>
<dbReference type="GO" id="GO:0016987">
    <property type="term" value="F:sigma factor activity"/>
    <property type="evidence" value="ECO:0007669"/>
    <property type="project" value="UniProtKB-KW"/>
</dbReference>
<evidence type="ECO:0000256" key="1">
    <source>
        <dbReference type="ARBA" id="ARBA00010641"/>
    </source>
</evidence>
<dbReference type="EMBL" id="VLLG01000005">
    <property type="protein sequence ID" value="TWI84002.1"/>
    <property type="molecule type" value="Genomic_DNA"/>
</dbReference>
<feature type="domain" description="RNA polymerase sigma-70 region 2" evidence="5">
    <location>
        <begin position="15"/>
        <end position="82"/>
    </location>
</feature>
<evidence type="ECO:0000259" key="6">
    <source>
        <dbReference type="Pfam" id="PF08281"/>
    </source>
</evidence>
<dbReference type="PANTHER" id="PTHR43133:SF45">
    <property type="entry name" value="RNA POLYMERASE ECF-TYPE SIGMA FACTOR"/>
    <property type="match status" value="1"/>
</dbReference>
<dbReference type="InterPro" id="IPR039425">
    <property type="entry name" value="RNA_pol_sigma-70-like"/>
</dbReference>
<reference evidence="7 8" key="1">
    <citation type="journal article" date="2013" name="Stand. Genomic Sci.">
        <title>Genomic Encyclopedia of Type Strains, Phase I: The one thousand microbial genomes (KMG-I) project.</title>
        <authorList>
            <person name="Kyrpides N.C."/>
            <person name="Woyke T."/>
            <person name="Eisen J.A."/>
            <person name="Garrity G."/>
            <person name="Lilburn T.G."/>
            <person name="Beck B.J."/>
            <person name="Whitman W.B."/>
            <person name="Hugenholtz P."/>
            <person name="Klenk H.P."/>
        </authorList>
    </citation>
    <scope>NUCLEOTIDE SEQUENCE [LARGE SCALE GENOMIC DNA]</scope>
    <source>
        <strain evidence="7 8">DSM 13484</strain>
    </source>
</reference>
<dbReference type="Gene3D" id="1.10.10.10">
    <property type="entry name" value="Winged helix-like DNA-binding domain superfamily/Winged helix DNA-binding domain"/>
    <property type="match status" value="1"/>
</dbReference>
<evidence type="ECO:0000259" key="5">
    <source>
        <dbReference type="Pfam" id="PF04542"/>
    </source>
</evidence>
<evidence type="ECO:0000256" key="2">
    <source>
        <dbReference type="ARBA" id="ARBA00023015"/>
    </source>
</evidence>
<keyword evidence="3" id="KW-0731">Sigma factor</keyword>
<evidence type="ECO:0000313" key="7">
    <source>
        <dbReference type="EMBL" id="TWI84002.1"/>
    </source>
</evidence>
<sequence length="168" mass="19993">MDFEQATADRFLSVIAEYKGIIYKVASFYCRQAEDRKDLVQEIIYQLWRSFPQYNEQYKLSTWMYKVALNVSISFYRKDKRRQEHSSVLTDSILDLVPDNGPPETEQHLQLLQQLINELPPLERALMILYLEEKSYREIAEILGLTETNTATKISRVKDKLKQKFRNY</sequence>
<evidence type="ECO:0000256" key="3">
    <source>
        <dbReference type="ARBA" id="ARBA00023082"/>
    </source>
</evidence>
<dbReference type="Pfam" id="PF08281">
    <property type="entry name" value="Sigma70_r4_2"/>
    <property type="match status" value="1"/>
</dbReference>
<keyword evidence="4" id="KW-0804">Transcription</keyword>
<dbReference type="Gene3D" id="1.10.1740.10">
    <property type="match status" value="1"/>
</dbReference>
<dbReference type="Proteomes" id="UP000316778">
    <property type="component" value="Unassembled WGS sequence"/>
</dbReference>
<feature type="domain" description="RNA polymerase sigma factor 70 region 4 type 2" evidence="6">
    <location>
        <begin position="110"/>
        <end position="161"/>
    </location>
</feature>
<dbReference type="InterPro" id="IPR036388">
    <property type="entry name" value="WH-like_DNA-bd_sf"/>
</dbReference>
<dbReference type="GO" id="GO:0006352">
    <property type="term" value="P:DNA-templated transcription initiation"/>
    <property type="evidence" value="ECO:0007669"/>
    <property type="project" value="InterPro"/>
</dbReference>
<dbReference type="InterPro" id="IPR007627">
    <property type="entry name" value="RNA_pol_sigma70_r2"/>
</dbReference>
<dbReference type="GO" id="GO:0003677">
    <property type="term" value="F:DNA binding"/>
    <property type="evidence" value="ECO:0007669"/>
    <property type="project" value="InterPro"/>
</dbReference>
<proteinExistence type="inferred from homology"/>
<dbReference type="Pfam" id="PF04542">
    <property type="entry name" value="Sigma70_r2"/>
    <property type="match status" value="1"/>
</dbReference>
<dbReference type="PANTHER" id="PTHR43133">
    <property type="entry name" value="RNA POLYMERASE ECF-TYPE SIGMA FACTO"/>
    <property type="match status" value="1"/>
</dbReference>
<dbReference type="InterPro" id="IPR013325">
    <property type="entry name" value="RNA_pol_sigma_r2"/>
</dbReference>